<dbReference type="FunFam" id="1.10.287.180:FF:000001">
    <property type="entry name" value="Transcription elongation factor GreA"/>
    <property type="match status" value="1"/>
</dbReference>
<dbReference type="Gene3D" id="3.10.50.30">
    <property type="entry name" value="Transcription elongation factor, GreA/GreB, C-terminal domain"/>
    <property type="match status" value="1"/>
</dbReference>
<dbReference type="InterPro" id="IPR028624">
    <property type="entry name" value="Tscrpt_elong_fac_GreA/B"/>
</dbReference>
<evidence type="ECO:0000256" key="8">
    <source>
        <dbReference type="HAMAP-Rule" id="MF_00105"/>
    </source>
</evidence>
<evidence type="ECO:0000256" key="1">
    <source>
        <dbReference type="ARBA" id="ARBA00008213"/>
    </source>
</evidence>
<gene>
    <name evidence="8" type="primary">greA</name>
    <name evidence="12" type="ORF">UW82_C0001G0025</name>
</gene>
<dbReference type="PANTHER" id="PTHR30437">
    <property type="entry name" value="TRANSCRIPTION ELONGATION FACTOR GREA"/>
    <property type="match status" value="1"/>
</dbReference>
<keyword evidence="12" id="KW-0251">Elongation factor</keyword>
<feature type="domain" description="Transcription elongation factor GreA/GreB C-terminal" evidence="10">
    <location>
        <begin position="88"/>
        <end position="158"/>
    </location>
</feature>
<dbReference type="GO" id="GO:0003746">
    <property type="term" value="F:translation elongation factor activity"/>
    <property type="evidence" value="ECO:0007669"/>
    <property type="project" value="UniProtKB-KW"/>
</dbReference>
<dbReference type="InterPro" id="IPR001437">
    <property type="entry name" value="Tscrpt_elong_fac_GreA/B_C"/>
</dbReference>
<evidence type="ECO:0000256" key="5">
    <source>
        <dbReference type="ARBA" id="ARBA00023163"/>
    </source>
</evidence>
<dbReference type="InterPro" id="IPR023459">
    <property type="entry name" value="Tscrpt_elong_fac_GreA/B_fam"/>
</dbReference>
<evidence type="ECO:0000256" key="9">
    <source>
        <dbReference type="RuleBase" id="RU000556"/>
    </source>
</evidence>
<dbReference type="PROSITE" id="PS00830">
    <property type="entry name" value="GREAB_2"/>
    <property type="match status" value="1"/>
</dbReference>
<evidence type="ECO:0000259" key="11">
    <source>
        <dbReference type="Pfam" id="PF03449"/>
    </source>
</evidence>
<dbReference type="InterPro" id="IPR006359">
    <property type="entry name" value="Tscrpt_elong_fac_GreA"/>
</dbReference>
<dbReference type="Proteomes" id="UP000034504">
    <property type="component" value="Unassembled WGS sequence"/>
</dbReference>
<dbReference type="NCBIfam" id="TIGR01462">
    <property type="entry name" value="greA"/>
    <property type="match status" value="1"/>
</dbReference>
<dbReference type="InterPro" id="IPR022691">
    <property type="entry name" value="Tscrpt_elong_fac_GreA/B_N"/>
</dbReference>
<comment type="caution">
    <text evidence="12">The sequence shown here is derived from an EMBL/GenBank/DDBJ whole genome shotgun (WGS) entry which is preliminary data.</text>
</comment>
<dbReference type="NCBIfam" id="NF001263">
    <property type="entry name" value="PRK00226.1-4"/>
    <property type="match status" value="1"/>
</dbReference>
<sequence length="158" mass="17138">MYIKDKNEKVMLTKEGLEELKRELQELIDVKRPEVVTKISVARDMGDLSENAAYVSARDQQAFIEGRISELEDIIKKAVVSTGVSSGGIVSVGSKIREHVDGGEEEYIVVGAPEADPKEGKISHESPLGNALVGKKVGDKVEIEAPMGKLVYTILSVS</sequence>
<evidence type="ECO:0000256" key="7">
    <source>
        <dbReference type="ARBA" id="ARBA00030776"/>
    </source>
</evidence>
<dbReference type="Pfam" id="PF03449">
    <property type="entry name" value="GreA_GreB_N"/>
    <property type="match status" value="1"/>
</dbReference>
<dbReference type="PROSITE" id="PS00829">
    <property type="entry name" value="GREAB_1"/>
    <property type="match status" value="1"/>
</dbReference>
<evidence type="ECO:0000256" key="6">
    <source>
        <dbReference type="ARBA" id="ARBA00024916"/>
    </source>
</evidence>
<dbReference type="PATRIC" id="fig|1619125.3.peg.27"/>
<dbReference type="InterPro" id="IPR036953">
    <property type="entry name" value="GreA/GreB_C_sf"/>
</dbReference>
<keyword evidence="5 8" id="KW-0804">Transcription</keyword>
<dbReference type="InterPro" id="IPR036805">
    <property type="entry name" value="Tscrpt_elong_fac_GreA/B_N_sf"/>
</dbReference>
<dbReference type="SUPFAM" id="SSF46557">
    <property type="entry name" value="GreA transcript cleavage protein, N-terminal domain"/>
    <property type="match status" value="1"/>
</dbReference>
<keyword evidence="3 8" id="KW-0805">Transcription regulation</keyword>
<dbReference type="SUPFAM" id="SSF54534">
    <property type="entry name" value="FKBP-like"/>
    <property type="match status" value="1"/>
</dbReference>
<name>A0A0G1NLX5_UNCKA</name>
<dbReference type="Pfam" id="PF01272">
    <property type="entry name" value="GreA_GreB"/>
    <property type="match status" value="1"/>
</dbReference>
<evidence type="ECO:0000256" key="2">
    <source>
        <dbReference type="ARBA" id="ARBA00013729"/>
    </source>
</evidence>
<evidence type="ECO:0000313" key="12">
    <source>
        <dbReference type="EMBL" id="KKT85214.1"/>
    </source>
</evidence>
<dbReference type="GO" id="GO:0003677">
    <property type="term" value="F:DNA binding"/>
    <property type="evidence" value="ECO:0007669"/>
    <property type="project" value="UniProtKB-UniRule"/>
</dbReference>
<feature type="domain" description="Transcription elongation factor GreA/GreB N-terminal" evidence="11">
    <location>
        <begin position="10"/>
        <end position="80"/>
    </location>
</feature>
<keyword evidence="12" id="KW-0648">Protein biosynthesis</keyword>
<dbReference type="HAMAP" id="MF_00105">
    <property type="entry name" value="GreA_GreB"/>
    <property type="match status" value="1"/>
</dbReference>
<evidence type="ECO:0000259" key="10">
    <source>
        <dbReference type="Pfam" id="PF01272"/>
    </source>
</evidence>
<comment type="similarity">
    <text evidence="1 8 9">Belongs to the GreA/GreB family.</text>
</comment>
<dbReference type="PIRSF" id="PIRSF006092">
    <property type="entry name" value="GreA_GreB"/>
    <property type="match status" value="1"/>
</dbReference>
<feature type="coiled-coil region" evidence="8">
    <location>
        <begin position="3"/>
        <end position="30"/>
    </location>
</feature>
<comment type="function">
    <text evidence="6 8 9">Necessary for efficient RNA polymerase transcription elongation past template-encoded arresting sites. The arresting sites in DNA have the property of trapping a certain fraction of elongating RNA polymerases that pass through, resulting in locked ternary complexes. Cleavage of the nascent transcript by cleavage factors such as GreA or GreB allows the resumption of elongation from the new 3'terminus. GreA releases sequences of 2 to 3 nucleotides.</text>
</comment>
<dbReference type="GO" id="GO:0006354">
    <property type="term" value="P:DNA-templated transcription elongation"/>
    <property type="evidence" value="ECO:0007669"/>
    <property type="project" value="TreeGrafter"/>
</dbReference>
<evidence type="ECO:0000256" key="3">
    <source>
        <dbReference type="ARBA" id="ARBA00023015"/>
    </source>
</evidence>
<keyword evidence="4 8" id="KW-0238">DNA-binding</keyword>
<protein>
    <recommendedName>
        <fullName evidence="2 8">Transcription elongation factor GreA</fullName>
    </recommendedName>
    <alternativeName>
        <fullName evidence="7 8">Transcript cleavage factor GreA</fullName>
    </alternativeName>
</protein>
<evidence type="ECO:0000256" key="4">
    <source>
        <dbReference type="ARBA" id="ARBA00023125"/>
    </source>
</evidence>
<dbReference type="GO" id="GO:0032784">
    <property type="term" value="P:regulation of DNA-templated transcription elongation"/>
    <property type="evidence" value="ECO:0007669"/>
    <property type="project" value="UniProtKB-UniRule"/>
</dbReference>
<dbReference type="PANTHER" id="PTHR30437:SF4">
    <property type="entry name" value="TRANSCRIPTION ELONGATION FACTOR GREA"/>
    <property type="match status" value="1"/>
</dbReference>
<dbReference type="Gene3D" id="1.10.287.180">
    <property type="entry name" value="Transcription elongation factor, GreA/GreB, N-terminal domain"/>
    <property type="match status" value="1"/>
</dbReference>
<dbReference type="AlphaFoldDB" id="A0A0G1NLX5"/>
<organism evidence="12 13">
    <name type="scientific">candidate division WWE3 bacterium GW2011_GWC2_44_9</name>
    <dbReference type="NCBI Taxonomy" id="1619125"/>
    <lineage>
        <taxon>Bacteria</taxon>
        <taxon>Katanobacteria</taxon>
    </lineage>
</organism>
<dbReference type="GO" id="GO:0070063">
    <property type="term" value="F:RNA polymerase binding"/>
    <property type="evidence" value="ECO:0007669"/>
    <property type="project" value="InterPro"/>
</dbReference>
<reference evidence="12 13" key="1">
    <citation type="journal article" date="2015" name="Nature">
        <title>rRNA introns, odd ribosomes, and small enigmatic genomes across a large radiation of phyla.</title>
        <authorList>
            <person name="Brown C.T."/>
            <person name="Hug L.A."/>
            <person name="Thomas B.C."/>
            <person name="Sharon I."/>
            <person name="Castelle C.J."/>
            <person name="Singh A."/>
            <person name="Wilkins M.J."/>
            <person name="Williams K.H."/>
            <person name="Banfield J.F."/>
        </authorList>
    </citation>
    <scope>NUCLEOTIDE SEQUENCE [LARGE SCALE GENOMIC DNA]</scope>
</reference>
<dbReference type="InterPro" id="IPR018151">
    <property type="entry name" value="TF_GreA/GreB_CS"/>
</dbReference>
<evidence type="ECO:0000313" key="13">
    <source>
        <dbReference type="Proteomes" id="UP000034504"/>
    </source>
</evidence>
<keyword evidence="8" id="KW-0175">Coiled coil</keyword>
<accession>A0A0G1NLX5</accession>
<dbReference type="EMBL" id="LCJU01000001">
    <property type="protein sequence ID" value="KKT85214.1"/>
    <property type="molecule type" value="Genomic_DNA"/>
</dbReference>
<proteinExistence type="inferred from homology"/>